<dbReference type="SUPFAM" id="SSF53474">
    <property type="entry name" value="alpha/beta-Hydrolases"/>
    <property type="match status" value="1"/>
</dbReference>
<protein>
    <submittedName>
        <fullName evidence="2">Carboxymethylenebutenolidase</fullName>
        <ecNumber evidence="2">3.1.1.45</ecNumber>
    </submittedName>
</protein>
<dbReference type="KEGG" id="tra:Trad_0582"/>
<reference evidence="2 3" key="2">
    <citation type="journal article" date="2011" name="Stand. Genomic Sci.">
        <title>Complete genome sequence of Truepera radiovictrix type strain (RQ-24).</title>
        <authorList>
            <person name="Ivanova N."/>
            <person name="Rohde C."/>
            <person name="Munk C."/>
            <person name="Nolan M."/>
            <person name="Lucas S."/>
            <person name="Del Rio T.G."/>
            <person name="Tice H."/>
            <person name="Deshpande S."/>
            <person name="Cheng J.F."/>
            <person name="Tapia R."/>
            <person name="Han C."/>
            <person name="Goodwin L."/>
            <person name="Pitluck S."/>
            <person name="Liolios K."/>
            <person name="Mavromatis K."/>
            <person name="Mikhailova N."/>
            <person name="Pati A."/>
            <person name="Chen A."/>
            <person name="Palaniappan K."/>
            <person name="Land M."/>
            <person name="Hauser L."/>
            <person name="Chang Y.J."/>
            <person name="Jeffries C.D."/>
            <person name="Brambilla E."/>
            <person name="Rohde M."/>
            <person name="Goker M."/>
            <person name="Tindall B.J."/>
            <person name="Woyke T."/>
            <person name="Bristow J."/>
            <person name="Eisen J.A."/>
            <person name="Markowitz V."/>
            <person name="Hugenholtz P."/>
            <person name="Kyrpides N.C."/>
            <person name="Klenk H.P."/>
            <person name="Lapidus A."/>
        </authorList>
    </citation>
    <scope>NUCLEOTIDE SEQUENCE [LARGE SCALE GENOMIC DNA]</scope>
    <source>
        <strain evidence="3">DSM 17093 / CIP 108686 / LMG 22925 / RQ-24</strain>
    </source>
</reference>
<proteinExistence type="predicted"/>
<dbReference type="InterPro" id="IPR051049">
    <property type="entry name" value="Dienelactone_hydrolase-like"/>
</dbReference>
<evidence type="ECO:0000313" key="2">
    <source>
        <dbReference type="EMBL" id="ADI13718.1"/>
    </source>
</evidence>
<dbReference type="GO" id="GO:0008806">
    <property type="term" value="F:carboxymethylenebutenolidase activity"/>
    <property type="evidence" value="ECO:0007669"/>
    <property type="project" value="UniProtKB-EC"/>
</dbReference>
<dbReference type="OrthoDB" id="9787933at2"/>
<dbReference type="Proteomes" id="UP000000379">
    <property type="component" value="Chromosome"/>
</dbReference>
<gene>
    <name evidence="2" type="ordered locus">Trad_0582</name>
</gene>
<dbReference type="Gene3D" id="3.40.50.1820">
    <property type="entry name" value="alpha/beta hydrolase"/>
    <property type="match status" value="1"/>
</dbReference>
<dbReference type="STRING" id="649638.Trad_0582"/>
<accession>D7CSV1</accession>
<keyword evidence="3" id="KW-1185">Reference proteome</keyword>
<dbReference type="eggNOG" id="COG0412">
    <property type="taxonomic scope" value="Bacteria"/>
</dbReference>
<organism evidence="2 3">
    <name type="scientific">Truepera radiovictrix (strain DSM 17093 / CIP 108686 / LMG 22925 / RQ-24)</name>
    <dbReference type="NCBI Taxonomy" id="649638"/>
    <lineage>
        <taxon>Bacteria</taxon>
        <taxon>Thermotogati</taxon>
        <taxon>Deinococcota</taxon>
        <taxon>Deinococci</taxon>
        <taxon>Trueperales</taxon>
        <taxon>Trueperaceae</taxon>
        <taxon>Truepera</taxon>
    </lineage>
</organism>
<dbReference type="EMBL" id="CP002049">
    <property type="protein sequence ID" value="ADI13718.1"/>
    <property type="molecule type" value="Genomic_DNA"/>
</dbReference>
<sequence>MRTLRRLLIGLLAALTLTALAVALSIPLGWELAPDRVAALTNVRVPGGGAGAVAAYLARPPGEGPFPAVVMIHEFWGLREDIVRKADALAEEGYVVLAPDTMRGRSTAWLPTAIYQTATQAQEDVNADLDAVFAWLAARPEVDPERVAVIGFCYGGRMALRYGLHNPQVALIGNVYGETETDVARLRALPGPLLGIFGAEDRMIPLADVRAFERALEAAGATFEVTVYEGVGHAFIDAGDPRAAGGAQAAAWAQIVRFLARHL</sequence>
<name>D7CSV1_TRURR</name>
<dbReference type="Pfam" id="PF01738">
    <property type="entry name" value="DLH"/>
    <property type="match status" value="1"/>
</dbReference>
<evidence type="ECO:0000313" key="3">
    <source>
        <dbReference type="Proteomes" id="UP000000379"/>
    </source>
</evidence>
<dbReference type="RefSeq" id="WP_013177098.1">
    <property type="nucleotide sequence ID" value="NC_014221.1"/>
</dbReference>
<dbReference type="EC" id="3.1.1.45" evidence="2"/>
<reference evidence="3" key="1">
    <citation type="submission" date="2010-05" db="EMBL/GenBank/DDBJ databases">
        <title>The complete genome of Truepera radiovictris DSM 17093.</title>
        <authorList>
            <consortium name="US DOE Joint Genome Institute (JGI-PGF)"/>
            <person name="Lucas S."/>
            <person name="Copeland A."/>
            <person name="Lapidus A."/>
            <person name="Glavina del Rio T."/>
            <person name="Dalin E."/>
            <person name="Tice H."/>
            <person name="Bruce D."/>
            <person name="Goodwin L."/>
            <person name="Pitluck S."/>
            <person name="Kyrpides N."/>
            <person name="Mavromatis K."/>
            <person name="Ovchinnikova G."/>
            <person name="Munk A.C."/>
            <person name="Detter J.C."/>
            <person name="Han C."/>
            <person name="Tapia R."/>
            <person name="Land M."/>
            <person name="Hauser L."/>
            <person name="Markowitz V."/>
            <person name="Cheng J.-F."/>
            <person name="Hugenholtz P."/>
            <person name="Woyke T."/>
            <person name="Wu D."/>
            <person name="Tindall B."/>
            <person name="Pomrenke H.G."/>
            <person name="Brambilla E."/>
            <person name="Klenk H.-P."/>
            <person name="Eisen J.A."/>
        </authorList>
    </citation>
    <scope>NUCLEOTIDE SEQUENCE [LARGE SCALE GENOMIC DNA]</scope>
    <source>
        <strain evidence="3">DSM 17093 / CIP 108686 / LMG 22925 / RQ-24</strain>
    </source>
</reference>
<keyword evidence="2" id="KW-0378">Hydrolase</keyword>
<dbReference type="HOGENOM" id="CLU_054590_7_2_0"/>
<dbReference type="AlphaFoldDB" id="D7CSV1"/>
<dbReference type="InterPro" id="IPR029058">
    <property type="entry name" value="AB_hydrolase_fold"/>
</dbReference>
<evidence type="ECO:0000259" key="1">
    <source>
        <dbReference type="Pfam" id="PF01738"/>
    </source>
</evidence>
<feature type="domain" description="Dienelactone hydrolase" evidence="1">
    <location>
        <begin position="54"/>
        <end position="262"/>
    </location>
</feature>
<dbReference type="PANTHER" id="PTHR46623">
    <property type="entry name" value="CARBOXYMETHYLENEBUTENOLIDASE-RELATED"/>
    <property type="match status" value="1"/>
</dbReference>
<dbReference type="PANTHER" id="PTHR46623:SF7">
    <property type="entry name" value="CARBOXYMETHYLENEBUTENOLIDASE"/>
    <property type="match status" value="1"/>
</dbReference>
<dbReference type="InterPro" id="IPR002925">
    <property type="entry name" value="Dienelactn_hydro"/>
</dbReference>